<evidence type="ECO:0000256" key="2">
    <source>
        <dbReference type="SAM" id="Coils"/>
    </source>
</evidence>
<protein>
    <recommendedName>
        <fullName evidence="4">RRM domain-containing protein</fullName>
    </recommendedName>
</protein>
<evidence type="ECO:0000256" key="1">
    <source>
        <dbReference type="PROSITE-ProRule" id="PRU00176"/>
    </source>
</evidence>
<feature type="domain" description="RRM" evidence="4">
    <location>
        <begin position="110"/>
        <end position="180"/>
    </location>
</feature>
<feature type="region of interest" description="Disordered" evidence="3">
    <location>
        <begin position="541"/>
        <end position="790"/>
    </location>
</feature>
<evidence type="ECO:0000259" key="4">
    <source>
        <dbReference type="PROSITE" id="PS50102"/>
    </source>
</evidence>
<feature type="compositionally biased region" description="Basic and acidic residues" evidence="3">
    <location>
        <begin position="220"/>
        <end position="238"/>
    </location>
</feature>
<dbReference type="PROSITE" id="PS50102">
    <property type="entry name" value="RRM"/>
    <property type="match status" value="1"/>
</dbReference>
<feature type="compositionally biased region" description="Basic residues" evidence="3">
    <location>
        <begin position="257"/>
        <end position="267"/>
    </location>
</feature>
<dbReference type="InterPro" id="IPR012677">
    <property type="entry name" value="Nucleotide-bd_a/b_plait_sf"/>
</dbReference>
<gene>
    <name evidence="5" type="ORF">SNEC2469_LOCUS33506</name>
</gene>
<dbReference type="SMART" id="SM00360">
    <property type="entry name" value="RRM"/>
    <property type="match status" value="1"/>
</dbReference>
<keyword evidence="2" id="KW-0175">Coiled coil</keyword>
<keyword evidence="6" id="KW-1185">Reference proteome</keyword>
<dbReference type="InterPro" id="IPR035979">
    <property type="entry name" value="RBD_domain_sf"/>
</dbReference>
<feature type="compositionally biased region" description="Basic and acidic residues" evidence="3">
    <location>
        <begin position="308"/>
        <end position="411"/>
    </location>
</feature>
<evidence type="ECO:0000313" key="5">
    <source>
        <dbReference type="EMBL" id="CAE7939417.1"/>
    </source>
</evidence>
<evidence type="ECO:0000256" key="3">
    <source>
        <dbReference type="SAM" id="MobiDB-lite"/>
    </source>
</evidence>
<dbReference type="GO" id="GO:0003723">
    <property type="term" value="F:RNA binding"/>
    <property type="evidence" value="ECO:0007669"/>
    <property type="project" value="UniProtKB-UniRule"/>
</dbReference>
<name>A0A813CA62_9DINO</name>
<dbReference type="SUPFAM" id="SSF54928">
    <property type="entry name" value="RNA-binding domain, RBD"/>
    <property type="match status" value="1"/>
</dbReference>
<feature type="compositionally biased region" description="Basic and acidic residues" evidence="3">
    <location>
        <begin position="541"/>
        <end position="592"/>
    </location>
</feature>
<feature type="compositionally biased region" description="Basic and acidic residues" evidence="3">
    <location>
        <begin position="268"/>
        <end position="300"/>
    </location>
</feature>
<proteinExistence type="predicted"/>
<dbReference type="EMBL" id="CAJNJA010088730">
    <property type="protein sequence ID" value="CAE7939417.1"/>
    <property type="molecule type" value="Genomic_DNA"/>
</dbReference>
<sequence length="910" mass="107519">MRNFPKSWMDNKGGDIDSKLRKLLGTFGQLSRLQVIASPGAVTTATATFAETAMAEKAVKALHGVDMRTAKQKREAGNRPPAEEEKFWAQIVAKVVGEEQVSNERTAQETYLLVEGFPTSWSEAQLRATFLAFGGVERLTYVPDSRYGRVARLVLKEPEEMSRVVKELHGTTVGDGDVVEECVLNCKVTSAAVQKKEEEARKRREEKEARKLYRADVRKRREEARREKEKGKDGHEVDETQPEEKEDEEEEVEEPKPKKKHAAKKVAARFEAEEREREELRRKQEEEAEQKKAEEEEAKKAAAAAYQEELRQKAKEAAERREKEQREREMERQKREEKRRLWELDRMKREEERQRREEKRRKAEEERLRREEEERQKRAEARAEAERKREEERQRKEEKMRKYEESRMRREEVRTRNEIQRELWEDECMKREEKLQRWAEEQMRIAAEKKRKLEEERRRKHEEEIRKWEEKRMRREEEMQRRAEKAAKQAAERKRQREEEKARLREEERQRREEEFRKYEESRMKREEELQRWFMKVLEARDAAEQRKQVREEERKRKEEKMRRWEEDRMAREETRQRREEKRRVRDEERHRKEEHRKKKRHKPDGDGDAWKEADVAGWAAASSAEDPHQVFPSARPKQRAKRGPSPPLEPDDETDLDRLLAGTFVEAPKVQGRSKALAKPAQRLLPPSEEQETELDRLCASSPEAGAPRTRPKQRAKPPPVSRDGTDTEPPSEDDATEPPSDEDAKEAEVELEPTSMVDTEAESEAPEPLQVPSARPKQRARPAKSAEELYAEKQLEAIYQQASRLDNGRHTAVEQDLSPENGSDTDEKDSVRSGGRPSPQVGRSKAMARPFGRHRSPLKGRSRDRDHAHRDKRPKIEEASADHVPCARPKVRARNNQEYPFTHLDGFS</sequence>
<evidence type="ECO:0000313" key="6">
    <source>
        <dbReference type="Proteomes" id="UP000601435"/>
    </source>
</evidence>
<dbReference type="Gene3D" id="3.30.70.330">
    <property type="match status" value="1"/>
</dbReference>
<dbReference type="InterPro" id="IPR000504">
    <property type="entry name" value="RRM_dom"/>
</dbReference>
<feature type="compositionally biased region" description="Basic residues" evidence="3">
    <location>
        <begin position="853"/>
        <end position="862"/>
    </location>
</feature>
<dbReference type="AlphaFoldDB" id="A0A813CA62"/>
<dbReference type="CDD" id="cd00590">
    <property type="entry name" value="RRM_SF"/>
    <property type="match status" value="1"/>
</dbReference>
<feature type="compositionally biased region" description="Basic and acidic residues" evidence="3">
    <location>
        <begin position="604"/>
        <end position="615"/>
    </location>
</feature>
<feature type="compositionally biased region" description="Low complexity" evidence="3">
    <location>
        <begin position="616"/>
        <end position="625"/>
    </location>
</feature>
<feature type="region of interest" description="Disordered" evidence="3">
    <location>
        <begin position="474"/>
        <end position="526"/>
    </location>
</feature>
<feature type="compositionally biased region" description="Basic and acidic residues" evidence="3">
    <location>
        <begin position="863"/>
        <end position="883"/>
    </location>
</feature>
<accession>A0A813CA62</accession>
<reference evidence="5" key="1">
    <citation type="submission" date="2021-02" db="EMBL/GenBank/DDBJ databases">
        <authorList>
            <person name="Dougan E. K."/>
            <person name="Rhodes N."/>
            <person name="Thang M."/>
            <person name="Chan C."/>
        </authorList>
    </citation>
    <scope>NUCLEOTIDE SEQUENCE</scope>
</reference>
<organism evidence="5 6">
    <name type="scientific">Symbiodinium necroappetens</name>
    <dbReference type="NCBI Taxonomy" id="1628268"/>
    <lineage>
        <taxon>Eukaryota</taxon>
        <taxon>Sar</taxon>
        <taxon>Alveolata</taxon>
        <taxon>Dinophyceae</taxon>
        <taxon>Suessiales</taxon>
        <taxon>Symbiodiniaceae</taxon>
        <taxon>Symbiodinium</taxon>
    </lineage>
</organism>
<feature type="coiled-coil region" evidence="2">
    <location>
        <begin position="188"/>
        <end position="215"/>
    </location>
</feature>
<dbReference type="Proteomes" id="UP000601435">
    <property type="component" value="Unassembled WGS sequence"/>
</dbReference>
<dbReference type="OrthoDB" id="447090at2759"/>
<keyword evidence="1" id="KW-0694">RNA-binding</keyword>
<feature type="compositionally biased region" description="Acidic residues" evidence="3">
    <location>
        <begin position="239"/>
        <end position="253"/>
    </location>
</feature>
<feature type="compositionally biased region" description="Basic residues" evidence="3">
    <location>
        <begin position="593"/>
        <end position="603"/>
    </location>
</feature>
<feature type="region of interest" description="Disordered" evidence="3">
    <location>
        <begin position="220"/>
        <end position="411"/>
    </location>
</feature>
<comment type="caution">
    <text evidence="5">The sequence shown here is derived from an EMBL/GenBank/DDBJ whole genome shotgun (WGS) entry which is preliminary data.</text>
</comment>
<feature type="compositionally biased region" description="Acidic residues" evidence="3">
    <location>
        <begin position="731"/>
        <end position="753"/>
    </location>
</feature>
<feature type="region of interest" description="Disordered" evidence="3">
    <location>
        <begin position="803"/>
        <end position="910"/>
    </location>
</feature>